<reference evidence="11 12" key="1">
    <citation type="journal article" date="2011" name="J. Bacteriol.">
        <title>Complete genome sequence of the plant pathogen Ralstonia solanacearum strain Po82.</title>
        <authorList>
            <person name="Xu J."/>
            <person name="Zheng H.J."/>
            <person name="Liu L."/>
            <person name="Pan Z.C."/>
            <person name="Prior P."/>
            <person name="Tang B."/>
            <person name="Xu J.S."/>
            <person name="Zhang H."/>
            <person name="Tian Q."/>
            <person name="Zhang L.Q."/>
            <person name="Feng J."/>
        </authorList>
    </citation>
    <scope>NUCLEOTIDE SEQUENCE [LARGE SCALE GENOMIC DNA]</scope>
    <source>
        <strain evidence="12">Po82</strain>
    </source>
</reference>
<feature type="domain" description="ABC transmembrane type-1" evidence="10">
    <location>
        <begin position="170"/>
        <end position="365"/>
    </location>
</feature>
<dbReference type="AlphaFoldDB" id="F6GAA1"/>
<keyword evidence="6 8" id="KW-1133">Transmembrane helix</keyword>
<evidence type="ECO:0000256" key="4">
    <source>
        <dbReference type="ARBA" id="ARBA00022692"/>
    </source>
</evidence>
<protein>
    <submittedName>
        <fullName evidence="11">Glutamate/aspartate transmembrane protein</fullName>
    </submittedName>
</protein>
<dbReference type="PANTHER" id="PTHR30614">
    <property type="entry name" value="MEMBRANE COMPONENT OF AMINO ACID ABC TRANSPORTER"/>
    <property type="match status" value="1"/>
</dbReference>
<evidence type="ECO:0000256" key="3">
    <source>
        <dbReference type="ARBA" id="ARBA00010072"/>
    </source>
</evidence>
<evidence type="ECO:0000256" key="5">
    <source>
        <dbReference type="ARBA" id="ARBA00022970"/>
    </source>
</evidence>
<keyword evidence="4 8" id="KW-0812">Transmembrane</keyword>
<keyword evidence="7 8" id="KW-0472">Membrane</keyword>
<keyword evidence="8" id="KW-0813">Transport</keyword>
<dbReference type="SUPFAM" id="SSF161098">
    <property type="entry name" value="MetI-like"/>
    <property type="match status" value="1"/>
</dbReference>
<feature type="compositionally biased region" description="Basic and acidic residues" evidence="9">
    <location>
        <begin position="56"/>
        <end position="71"/>
    </location>
</feature>
<name>F6GAA1_RALS8</name>
<dbReference type="CDD" id="cd06261">
    <property type="entry name" value="TM_PBP2"/>
    <property type="match status" value="1"/>
</dbReference>
<dbReference type="GO" id="GO:0055085">
    <property type="term" value="P:transmembrane transport"/>
    <property type="evidence" value="ECO:0007669"/>
    <property type="project" value="InterPro"/>
</dbReference>
<dbReference type="PANTHER" id="PTHR30614:SF20">
    <property type="entry name" value="GLUTAMINE TRANSPORT SYSTEM PERMEASE PROTEIN GLNP"/>
    <property type="match status" value="1"/>
</dbReference>
<dbReference type="Pfam" id="PF00528">
    <property type="entry name" value="BPD_transp_1"/>
    <property type="match status" value="1"/>
</dbReference>
<evidence type="ECO:0000256" key="7">
    <source>
        <dbReference type="ARBA" id="ARBA00023136"/>
    </source>
</evidence>
<keyword evidence="5" id="KW-0029">Amino-acid transport</keyword>
<evidence type="ECO:0000259" key="10">
    <source>
        <dbReference type="PROSITE" id="PS50928"/>
    </source>
</evidence>
<proteinExistence type="inferred from homology"/>
<evidence type="ECO:0000256" key="9">
    <source>
        <dbReference type="SAM" id="MobiDB-lite"/>
    </source>
</evidence>
<gene>
    <name evidence="11" type="ordered locus">RSPO_m00979</name>
</gene>
<geneLocation type="plasmid" evidence="12"/>
<comment type="function">
    <text evidence="1">Part of the binding-protein-dependent transport system for glutamine; probably responsible for the translocation of the substrate across the membrane.</text>
</comment>
<dbReference type="PROSITE" id="PS50928">
    <property type="entry name" value="ABC_TM1"/>
    <property type="match status" value="1"/>
</dbReference>
<evidence type="ECO:0000313" key="11">
    <source>
        <dbReference type="EMBL" id="AEG71616.1"/>
    </source>
</evidence>
<dbReference type="Gene3D" id="1.10.3720.10">
    <property type="entry name" value="MetI-like"/>
    <property type="match status" value="1"/>
</dbReference>
<comment type="subcellular location">
    <subcellularLocation>
        <location evidence="2 8">Cell membrane</location>
        <topology evidence="2 8">Multi-pass membrane protein</topology>
    </subcellularLocation>
</comment>
<evidence type="ECO:0000256" key="2">
    <source>
        <dbReference type="ARBA" id="ARBA00004651"/>
    </source>
</evidence>
<dbReference type="PATRIC" id="fig|1031711.3.peg.4181"/>
<feature type="transmembrane region" description="Helical" evidence="8">
    <location>
        <begin position="349"/>
        <end position="368"/>
    </location>
</feature>
<organism evidence="11 12">
    <name type="scientific">Ralstonia solanacearum (strain Po82)</name>
    <dbReference type="NCBI Taxonomy" id="1031711"/>
    <lineage>
        <taxon>Bacteria</taxon>
        <taxon>Pseudomonadati</taxon>
        <taxon>Pseudomonadota</taxon>
        <taxon>Betaproteobacteria</taxon>
        <taxon>Burkholderiales</taxon>
        <taxon>Burkholderiaceae</taxon>
        <taxon>Ralstonia</taxon>
        <taxon>Ralstonia solanacearum species complex</taxon>
    </lineage>
</organism>
<feature type="transmembrane region" description="Helical" evidence="8">
    <location>
        <begin position="172"/>
        <end position="197"/>
    </location>
</feature>
<dbReference type="InterPro" id="IPR035906">
    <property type="entry name" value="MetI-like_sf"/>
</dbReference>
<evidence type="ECO:0000256" key="6">
    <source>
        <dbReference type="ARBA" id="ARBA00022989"/>
    </source>
</evidence>
<keyword evidence="11" id="KW-0614">Plasmid</keyword>
<dbReference type="EMBL" id="CP002820">
    <property type="protein sequence ID" value="AEG71616.1"/>
    <property type="molecule type" value="Genomic_DNA"/>
</dbReference>
<feature type="compositionally biased region" description="Basic residues" evidence="9">
    <location>
        <begin position="72"/>
        <end position="97"/>
    </location>
</feature>
<dbReference type="GO" id="GO:0005886">
    <property type="term" value="C:plasma membrane"/>
    <property type="evidence" value="ECO:0007669"/>
    <property type="project" value="UniProtKB-SubCell"/>
</dbReference>
<dbReference type="InterPro" id="IPR000515">
    <property type="entry name" value="MetI-like"/>
</dbReference>
<dbReference type="InterPro" id="IPR043429">
    <property type="entry name" value="ArtM/GltK/GlnP/TcyL/YhdX-like"/>
</dbReference>
<evidence type="ECO:0000256" key="8">
    <source>
        <dbReference type="RuleBase" id="RU363032"/>
    </source>
</evidence>
<evidence type="ECO:0000256" key="1">
    <source>
        <dbReference type="ARBA" id="ARBA00003159"/>
    </source>
</evidence>
<dbReference type="KEGG" id="rsn:RSPO_m00979"/>
<accession>F6GAA1</accession>
<sequence length="396" mass="42759">MPVARQQLHQAAGGRARRHAEGLQEPGRIAAGPARQQLRRRRARRHAAAAAAAHQPRVEGLPRGRPRPDPRAHRHLGAQGRERHRGRARPHRARLAPRRLADRDREEERHPAALARAGRVARQAQSRPRLTGALMADDLLPRAIALVRHTGLDYGFLAEAYERATLLHAAGLSLLVMLGTVVLSLAAGVGLTMLLISPRRWIARLAQGFVALTRNTPTLVQLCCAFLVVNTLITQGLAHWGLANPLTPLFWAVAILSLHKAAFHAEALRAGIDAVPPAMLEAAASLGFGVQERLWRVQLPLALRAALPSLMNNTVELVKASSLASAIAVGELTYSTLMIWTQRGNALECMVLLLLFYGIVTYAVHAGGVRLEHRLRMPGYGTAATGSGSGSALGHA</sequence>
<dbReference type="HOGENOM" id="CLU_696121_0_0_4"/>
<feature type="compositionally biased region" description="Basic residues" evidence="9">
    <location>
        <begin position="37"/>
        <end position="47"/>
    </location>
</feature>
<dbReference type="GO" id="GO:0006865">
    <property type="term" value="P:amino acid transport"/>
    <property type="evidence" value="ECO:0007669"/>
    <property type="project" value="UniProtKB-KW"/>
</dbReference>
<feature type="region of interest" description="Disordered" evidence="9">
    <location>
        <begin position="1"/>
        <end position="122"/>
    </location>
</feature>
<comment type="similarity">
    <text evidence="3">Belongs to the binding-protein-dependent transport system permease family. HisMQ subfamily.</text>
</comment>
<dbReference type="Proteomes" id="UP000007953">
    <property type="component" value="Plasmid megaplasmid"/>
</dbReference>
<feature type="compositionally biased region" description="Low complexity" evidence="9">
    <location>
        <begin position="1"/>
        <end position="14"/>
    </location>
</feature>
<evidence type="ECO:0000313" key="12">
    <source>
        <dbReference type="Proteomes" id="UP000007953"/>
    </source>
</evidence>
<feature type="compositionally biased region" description="Basic and acidic residues" evidence="9">
    <location>
        <begin position="99"/>
        <end position="111"/>
    </location>
</feature>